<dbReference type="AlphaFoldDB" id="A0A941J5W9"/>
<evidence type="ECO:0000256" key="3">
    <source>
        <dbReference type="ARBA" id="ARBA00022833"/>
    </source>
</evidence>
<feature type="binding site" evidence="10">
    <location>
        <position position="43"/>
    </location>
    <ligand>
        <name>Zn(2+)</name>
        <dbReference type="ChEBI" id="CHEBI:29105"/>
    </ligand>
</feature>
<evidence type="ECO:0000256" key="6">
    <source>
        <dbReference type="ARBA" id="ARBA00023274"/>
    </source>
</evidence>
<evidence type="ECO:0000256" key="7">
    <source>
        <dbReference type="ARBA" id="ARBA00035167"/>
    </source>
</evidence>
<keyword evidence="4 10" id="KW-0694">RNA-binding</keyword>
<keyword evidence="5 10" id="KW-0689">Ribosomal protein</keyword>
<keyword evidence="6 10" id="KW-0687">Ribonucleoprotein</keyword>
<dbReference type="Proteomes" id="UP000680045">
    <property type="component" value="Unassembled WGS sequence"/>
</dbReference>
<dbReference type="GO" id="GO:0019843">
    <property type="term" value="F:rRNA binding"/>
    <property type="evidence" value="ECO:0007669"/>
    <property type="project" value="UniProtKB-UniRule"/>
</dbReference>
<comment type="cofactor">
    <cofactor evidence="10">
        <name>Zn(2+)</name>
        <dbReference type="ChEBI" id="CHEBI:29105"/>
    </cofactor>
    <text evidence="10">Binds 1 zinc ion per subunit.</text>
</comment>
<dbReference type="Gene3D" id="4.10.830.10">
    <property type="entry name" value="30s Ribosomal Protein S14, Chain N"/>
    <property type="match status" value="1"/>
</dbReference>
<dbReference type="PROSITE" id="PS00527">
    <property type="entry name" value="RIBOSOMAL_S14"/>
    <property type="match status" value="1"/>
</dbReference>
<dbReference type="InterPro" id="IPR018271">
    <property type="entry name" value="Ribosomal_uS14_CS"/>
</dbReference>
<reference evidence="11" key="1">
    <citation type="submission" date="2021-04" db="EMBL/GenBank/DDBJ databases">
        <title>Whole genome sequencing of Enterococci isolates from hospitalized patients.</title>
        <authorList>
            <person name="Ogoti B.M."/>
            <person name="Onyambu F.G."/>
        </authorList>
    </citation>
    <scope>NUCLEOTIDE SEQUENCE</scope>
    <source>
        <strain evidence="11">242</strain>
    </source>
</reference>
<dbReference type="GO" id="GO:0006412">
    <property type="term" value="P:translation"/>
    <property type="evidence" value="ECO:0007669"/>
    <property type="project" value="UniProtKB-UniRule"/>
</dbReference>
<evidence type="ECO:0000313" key="11">
    <source>
        <dbReference type="EMBL" id="MBR8645467.1"/>
    </source>
</evidence>
<organism evidence="11 12">
    <name type="scientific">Peribacillus frigoritolerans</name>
    <dbReference type="NCBI Taxonomy" id="450367"/>
    <lineage>
        <taxon>Bacteria</taxon>
        <taxon>Bacillati</taxon>
        <taxon>Bacillota</taxon>
        <taxon>Bacilli</taxon>
        <taxon>Bacillales</taxon>
        <taxon>Bacillaceae</taxon>
        <taxon>Peribacillus</taxon>
    </lineage>
</organism>
<proteinExistence type="inferred from homology"/>
<comment type="function">
    <text evidence="10">Binds 16S rRNA, required for the assembly of 30S particles and may also be responsible for determining the conformation of the 16S rRNA at the A site.</text>
</comment>
<comment type="subunit">
    <text evidence="8 10">Part of the 30S ribosomal subunit. Contacts proteins S3 and S10.</text>
</comment>
<dbReference type="InterPro" id="IPR023053">
    <property type="entry name" value="Ribosomal_uS14_bact"/>
</dbReference>
<dbReference type="EMBL" id="JAGTPW010000036">
    <property type="protein sequence ID" value="MBR8645467.1"/>
    <property type="molecule type" value="Genomic_DNA"/>
</dbReference>
<dbReference type="GO" id="GO:1990904">
    <property type="term" value="C:ribonucleoprotein complex"/>
    <property type="evidence" value="ECO:0007669"/>
    <property type="project" value="UniProtKB-KW"/>
</dbReference>
<sequence length="71" mass="8385">MAKKSMIVKQKREQKFKVQEYTRCERCGRPHSVLRKFKLCRICFRELAYKGQIPGVKKLAGKTRVWEGGKI</sequence>
<evidence type="ECO:0000256" key="1">
    <source>
        <dbReference type="ARBA" id="ARBA00022723"/>
    </source>
</evidence>
<evidence type="ECO:0000256" key="10">
    <source>
        <dbReference type="HAMAP-Rule" id="MF_01364"/>
    </source>
</evidence>
<feature type="binding site" evidence="10">
    <location>
        <position position="24"/>
    </location>
    <ligand>
        <name>Zn(2+)</name>
        <dbReference type="ChEBI" id="CHEBI:29105"/>
    </ligand>
</feature>
<accession>A0A941J5W9</accession>
<evidence type="ECO:0000256" key="9">
    <source>
        <dbReference type="ARBA" id="ARBA00060857"/>
    </source>
</evidence>
<dbReference type="GO" id="GO:0003735">
    <property type="term" value="F:structural constituent of ribosome"/>
    <property type="evidence" value="ECO:0007669"/>
    <property type="project" value="InterPro"/>
</dbReference>
<dbReference type="InterPro" id="IPR043140">
    <property type="entry name" value="Ribosomal_uS14_sf"/>
</dbReference>
<dbReference type="GO" id="GO:0008270">
    <property type="term" value="F:zinc ion binding"/>
    <property type="evidence" value="ECO:0007669"/>
    <property type="project" value="UniProtKB-UniRule"/>
</dbReference>
<dbReference type="FunFam" id="4.10.830.10:FF:000001">
    <property type="entry name" value="30S ribosomal protein S14 type Z"/>
    <property type="match status" value="1"/>
</dbReference>
<dbReference type="NCBIfam" id="NF005974">
    <property type="entry name" value="PRK08061.1"/>
    <property type="match status" value="1"/>
</dbReference>
<dbReference type="InterPro" id="IPR001209">
    <property type="entry name" value="Ribosomal_uS14"/>
</dbReference>
<dbReference type="GO" id="GO:0005840">
    <property type="term" value="C:ribosome"/>
    <property type="evidence" value="ECO:0007669"/>
    <property type="project" value="UniProtKB-KW"/>
</dbReference>
<feature type="binding site" evidence="10">
    <location>
        <position position="27"/>
    </location>
    <ligand>
        <name>Zn(2+)</name>
        <dbReference type="ChEBI" id="CHEBI:29105"/>
    </ligand>
</feature>
<evidence type="ECO:0000256" key="5">
    <source>
        <dbReference type="ARBA" id="ARBA00022980"/>
    </source>
</evidence>
<comment type="caution">
    <text evidence="11">The sequence shown here is derived from an EMBL/GenBank/DDBJ whole genome shotgun (WGS) entry which is preliminary data.</text>
</comment>
<evidence type="ECO:0000256" key="4">
    <source>
        <dbReference type="ARBA" id="ARBA00022884"/>
    </source>
</evidence>
<dbReference type="SUPFAM" id="SSF57716">
    <property type="entry name" value="Glucocorticoid receptor-like (DNA-binding domain)"/>
    <property type="match status" value="1"/>
</dbReference>
<protein>
    <recommendedName>
        <fullName evidence="7 10">Small ribosomal subunit protein uS14</fullName>
    </recommendedName>
</protein>
<evidence type="ECO:0000313" key="12">
    <source>
        <dbReference type="Proteomes" id="UP000680045"/>
    </source>
</evidence>
<evidence type="ECO:0000256" key="2">
    <source>
        <dbReference type="ARBA" id="ARBA00022730"/>
    </source>
</evidence>
<dbReference type="HAMAP" id="MF_01364_B">
    <property type="entry name" value="Ribosomal_uS14_2_B"/>
    <property type="match status" value="1"/>
</dbReference>
<gene>
    <name evidence="10" type="primary">rpsZ</name>
    <name evidence="10" type="synonym">rpsN</name>
    <name evidence="11" type="ORF">KEH51_19050</name>
</gene>
<feature type="binding site" evidence="10">
    <location>
        <position position="40"/>
    </location>
    <ligand>
        <name>Zn(2+)</name>
        <dbReference type="ChEBI" id="CHEBI:29105"/>
    </ligand>
</feature>
<dbReference type="Pfam" id="PF00253">
    <property type="entry name" value="Ribosomal_S14"/>
    <property type="match status" value="1"/>
</dbReference>
<keyword evidence="3 10" id="KW-0862">Zinc</keyword>
<evidence type="ECO:0000256" key="8">
    <source>
        <dbReference type="ARBA" id="ARBA00047110"/>
    </source>
</evidence>
<keyword evidence="1 10" id="KW-0479">Metal-binding</keyword>
<comment type="similarity">
    <text evidence="9 10">Belongs to the universal ribosomal protein uS14 family. Zinc-binding uS14 subfamily.</text>
</comment>
<name>A0A941J5W9_9BACI</name>
<keyword evidence="2 10" id="KW-0699">rRNA-binding</keyword>